<dbReference type="STRING" id="661478.OP10G_0401"/>
<dbReference type="Pfam" id="PF13676">
    <property type="entry name" value="TIR_2"/>
    <property type="match status" value="1"/>
</dbReference>
<accession>A0A068NQ77</accession>
<dbReference type="OrthoDB" id="9150238at2"/>
<dbReference type="HOGENOM" id="CLU_547190_0_0_0"/>
<dbReference type="KEGG" id="fgi:OP10G_0401"/>
<dbReference type="Gene3D" id="3.40.50.10140">
    <property type="entry name" value="Toll/interleukin-1 receptor homology (TIR) domain"/>
    <property type="match status" value="1"/>
</dbReference>
<feature type="domain" description="TIR" evidence="1">
    <location>
        <begin position="6"/>
        <end position="121"/>
    </location>
</feature>
<dbReference type="GO" id="GO:0007165">
    <property type="term" value="P:signal transduction"/>
    <property type="evidence" value="ECO:0007669"/>
    <property type="project" value="InterPro"/>
</dbReference>
<protein>
    <recommendedName>
        <fullName evidence="1">TIR domain-containing protein</fullName>
    </recommendedName>
</protein>
<proteinExistence type="predicted"/>
<organism evidence="2 3">
    <name type="scientific">Fimbriimonas ginsengisoli Gsoil 348</name>
    <dbReference type="NCBI Taxonomy" id="661478"/>
    <lineage>
        <taxon>Bacteria</taxon>
        <taxon>Bacillati</taxon>
        <taxon>Armatimonadota</taxon>
        <taxon>Fimbriimonadia</taxon>
        <taxon>Fimbriimonadales</taxon>
        <taxon>Fimbriimonadaceae</taxon>
        <taxon>Fimbriimonas</taxon>
    </lineage>
</organism>
<dbReference type="AlphaFoldDB" id="A0A068NQ77"/>
<gene>
    <name evidence="2" type="ORF">OP10G_0401</name>
</gene>
<sequence>MELPLFFLSHSGADADADLLEFRSELCKKVYSNLSMDRVPSADSLAYFDRDRGSDNWKREIGLALQRTRCFVCVLSGAYFAHERDCRKEFLTFKARLEFAKRADGSPPVIIPVLWADPEFYREELGAGGLLESVRGWDGGFDSQYTKSGLLFLKGEADKTSYRRVATAIASAVTRAVKSNPVLPAHPAASHWYDAFIDPADAAVIACTEKLDGDPEAVVDRDLTSSIADRESRERSIAEKIDRYVRDLHLADFQNLNEVVVRVIGEPGRKVRAALLMAERSVGRRADICFQRLEVEARGVFKRPDVVPEPQISLVGAPISRMTVLTKLAERYDVPNPGNDAAALQSQVIKAIATDVGEGIFHVVHIRWWTIASSGEVLHWFVETFWKDLLTSLGNQPSSAMRLVFLLTSVDSFAEPHRTSLTCSIEQSNCSRVATFAIKPFSEKDLVDWLTETCNFPSGDAERLGKSLHEASDDGRLDSLPEACRVVFSAHFSPMVAV</sequence>
<evidence type="ECO:0000259" key="1">
    <source>
        <dbReference type="Pfam" id="PF13676"/>
    </source>
</evidence>
<dbReference type="RefSeq" id="WP_025227563.1">
    <property type="nucleotide sequence ID" value="NZ_CP007139.1"/>
</dbReference>
<evidence type="ECO:0000313" key="2">
    <source>
        <dbReference type="EMBL" id="AIE83769.1"/>
    </source>
</evidence>
<dbReference type="InterPro" id="IPR000157">
    <property type="entry name" value="TIR_dom"/>
</dbReference>
<dbReference type="Proteomes" id="UP000027982">
    <property type="component" value="Chromosome"/>
</dbReference>
<keyword evidence="3" id="KW-1185">Reference proteome</keyword>
<reference evidence="2 3" key="1">
    <citation type="journal article" date="2014" name="PLoS ONE">
        <title>The first complete genome sequence of the class fimbriimonadia in the phylum armatimonadetes.</title>
        <authorList>
            <person name="Hu Z.Y."/>
            <person name="Wang Y.Z."/>
            <person name="Im W.T."/>
            <person name="Wang S.Y."/>
            <person name="Zhao G.P."/>
            <person name="Zheng H.J."/>
            <person name="Quan Z.X."/>
        </authorList>
    </citation>
    <scope>NUCLEOTIDE SEQUENCE [LARGE SCALE GENOMIC DNA]</scope>
    <source>
        <strain evidence="2">Gsoil 348</strain>
    </source>
</reference>
<evidence type="ECO:0000313" key="3">
    <source>
        <dbReference type="Proteomes" id="UP000027982"/>
    </source>
</evidence>
<name>A0A068NQ77_FIMGI</name>
<dbReference type="InterPro" id="IPR035897">
    <property type="entry name" value="Toll_tir_struct_dom_sf"/>
</dbReference>
<dbReference type="EMBL" id="CP007139">
    <property type="protein sequence ID" value="AIE83769.1"/>
    <property type="molecule type" value="Genomic_DNA"/>
</dbReference>